<dbReference type="InterPro" id="IPR002509">
    <property type="entry name" value="NODB_dom"/>
</dbReference>
<organism evidence="8 9">
    <name type="scientific">Methylocapsa palsarum</name>
    <dbReference type="NCBI Taxonomy" id="1612308"/>
    <lineage>
        <taxon>Bacteria</taxon>
        <taxon>Pseudomonadati</taxon>
        <taxon>Pseudomonadota</taxon>
        <taxon>Alphaproteobacteria</taxon>
        <taxon>Hyphomicrobiales</taxon>
        <taxon>Beijerinckiaceae</taxon>
        <taxon>Methylocapsa</taxon>
    </lineage>
</organism>
<dbReference type="Gene3D" id="3.20.20.370">
    <property type="entry name" value="Glycoside hydrolase/deacetylase"/>
    <property type="match status" value="1"/>
</dbReference>
<dbReference type="PANTHER" id="PTHR10587:SF133">
    <property type="entry name" value="CHITIN DEACETYLASE 1-RELATED"/>
    <property type="match status" value="1"/>
</dbReference>
<protein>
    <recommendedName>
        <fullName evidence="3">Chitooligosaccharide deacetylase</fullName>
    </recommendedName>
    <alternativeName>
        <fullName evidence="6">Nodulation protein B</fullName>
    </alternativeName>
</protein>
<evidence type="ECO:0000256" key="5">
    <source>
        <dbReference type="ARBA" id="ARBA00022801"/>
    </source>
</evidence>
<dbReference type="PANTHER" id="PTHR10587">
    <property type="entry name" value="GLYCOSYL TRANSFERASE-RELATED"/>
    <property type="match status" value="1"/>
</dbReference>
<dbReference type="STRING" id="1612308.SAMN05444581_10438"/>
<dbReference type="AlphaFoldDB" id="A0A1I3XRN0"/>
<dbReference type="GO" id="GO:0005975">
    <property type="term" value="P:carbohydrate metabolic process"/>
    <property type="evidence" value="ECO:0007669"/>
    <property type="project" value="InterPro"/>
</dbReference>
<dbReference type="CDD" id="cd10917">
    <property type="entry name" value="CE4_NodB_like_6s_7s"/>
    <property type="match status" value="1"/>
</dbReference>
<dbReference type="GO" id="GO:0016810">
    <property type="term" value="F:hydrolase activity, acting on carbon-nitrogen (but not peptide) bonds"/>
    <property type="evidence" value="ECO:0007669"/>
    <property type="project" value="InterPro"/>
</dbReference>
<evidence type="ECO:0000313" key="9">
    <source>
        <dbReference type="Proteomes" id="UP000198755"/>
    </source>
</evidence>
<comment type="function">
    <text evidence="1">Is involved in generating a small heat-stable compound (Nod), an acylated oligomer of N-acetylglucosamine, that stimulates mitosis in various plant protoplasts.</text>
</comment>
<dbReference type="OrthoDB" id="276604at2"/>
<evidence type="ECO:0000256" key="4">
    <source>
        <dbReference type="ARBA" id="ARBA00022723"/>
    </source>
</evidence>
<keyword evidence="4" id="KW-0479">Metal-binding</keyword>
<accession>A0A1I3XRN0</accession>
<dbReference type="InterPro" id="IPR011330">
    <property type="entry name" value="Glyco_hydro/deAcase_b/a-brl"/>
</dbReference>
<dbReference type="GO" id="GO:0016020">
    <property type="term" value="C:membrane"/>
    <property type="evidence" value="ECO:0007669"/>
    <property type="project" value="TreeGrafter"/>
</dbReference>
<evidence type="ECO:0000256" key="2">
    <source>
        <dbReference type="ARBA" id="ARBA00010973"/>
    </source>
</evidence>
<feature type="domain" description="NodB homology" evidence="7">
    <location>
        <begin position="76"/>
        <end position="263"/>
    </location>
</feature>
<dbReference type="GO" id="GO:0046872">
    <property type="term" value="F:metal ion binding"/>
    <property type="evidence" value="ECO:0007669"/>
    <property type="project" value="UniProtKB-KW"/>
</dbReference>
<dbReference type="RefSeq" id="WP_091679800.1">
    <property type="nucleotide sequence ID" value="NZ_FOSN01000004.1"/>
</dbReference>
<dbReference type="Proteomes" id="UP000198755">
    <property type="component" value="Unassembled WGS sequence"/>
</dbReference>
<comment type="similarity">
    <text evidence="2">Belongs to the polysaccharide deacetylase family.</text>
</comment>
<keyword evidence="9" id="KW-1185">Reference proteome</keyword>
<evidence type="ECO:0000256" key="3">
    <source>
        <dbReference type="ARBA" id="ARBA00020071"/>
    </source>
</evidence>
<name>A0A1I3XRN0_9HYPH</name>
<dbReference type="InterPro" id="IPR050248">
    <property type="entry name" value="Polysacc_deacetylase_ArnD"/>
</dbReference>
<dbReference type="EMBL" id="FOSN01000004">
    <property type="protein sequence ID" value="SFK22175.1"/>
    <property type="molecule type" value="Genomic_DNA"/>
</dbReference>
<evidence type="ECO:0000259" key="7">
    <source>
        <dbReference type="PROSITE" id="PS51677"/>
    </source>
</evidence>
<dbReference type="PROSITE" id="PS51677">
    <property type="entry name" value="NODB"/>
    <property type="match status" value="1"/>
</dbReference>
<keyword evidence="5" id="KW-0378">Hydrolase</keyword>
<gene>
    <name evidence="8" type="ORF">SAMN05444581_10438</name>
</gene>
<evidence type="ECO:0000313" key="8">
    <source>
        <dbReference type="EMBL" id="SFK22175.1"/>
    </source>
</evidence>
<dbReference type="Pfam" id="PF01522">
    <property type="entry name" value="Polysacc_deac_1"/>
    <property type="match status" value="1"/>
</dbReference>
<evidence type="ECO:0000256" key="6">
    <source>
        <dbReference type="ARBA" id="ARBA00032976"/>
    </source>
</evidence>
<dbReference type="SUPFAM" id="SSF88713">
    <property type="entry name" value="Glycoside hydrolase/deacetylase"/>
    <property type="match status" value="1"/>
</dbReference>
<reference evidence="8 9" key="1">
    <citation type="submission" date="2016-10" db="EMBL/GenBank/DDBJ databases">
        <authorList>
            <person name="de Groot N.N."/>
        </authorList>
    </citation>
    <scope>NUCLEOTIDE SEQUENCE [LARGE SCALE GENOMIC DNA]</scope>
    <source>
        <strain evidence="8 9">NE2</strain>
    </source>
</reference>
<sequence length="315" mass="33711">MGQQKPTLEVFWRAAKTVLSVAAGLLQPLLPGPAAARSPSCAPDALGVSRTLYLGTEGGWRAGLKSYPQTLALDDHEVILTFDDGPLNSTTGKILDALAAECVKATFFLVGRNAEASPALVKREIAEGHTVAHHSYSHPGATLRRLSEKAALAEIVKGFTAVDKAGYGAAGATPRTPFFRYPGFADSPETLAWLAQNNIAVLGADLWASDWQPMTPQAELDLVMDRLDKEKRGILLFHDTKAQTAAMLPALLRELKQRGYRIVHIAPGGEPPPLRAAPPGWTSETDKIIANVFAKEYGARPARRPALAPAPMGAR</sequence>
<proteinExistence type="inferred from homology"/>
<evidence type="ECO:0000256" key="1">
    <source>
        <dbReference type="ARBA" id="ARBA00003236"/>
    </source>
</evidence>